<reference evidence="9 10" key="1">
    <citation type="submission" date="2019-04" db="EMBL/GenBank/DDBJ databases">
        <title>Salinimonas iocasae sp. nov., a halophilic bacterium isolated from the outer tube casing of tubeworms in Okinawa Trough.</title>
        <authorList>
            <person name="Zhang H."/>
            <person name="Wang H."/>
            <person name="Li C."/>
        </authorList>
    </citation>
    <scope>NUCLEOTIDE SEQUENCE [LARGE SCALE GENOMIC DNA]</scope>
    <source>
        <strain evidence="9 10">KX18D6</strain>
    </source>
</reference>
<dbReference type="EC" id="5.1.1.-" evidence="7"/>
<dbReference type="OrthoDB" id="9796450at2"/>
<dbReference type="CDD" id="cd03319">
    <property type="entry name" value="L-Ala-DL-Glu_epimerase"/>
    <property type="match status" value="1"/>
</dbReference>
<organism evidence="9 10">
    <name type="scientific">Salinimonas iocasae</name>
    <dbReference type="NCBI Taxonomy" id="2572577"/>
    <lineage>
        <taxon>Bacteria</taxon>
        <taxon>Pseudomonadati</taxon>
        <taxon>Pseudomonadota</taxon>
        <taxon>Gammaproteobacteria</taxon>
        <taxon>Alteromonadales</taxon>
        <taxon>Alteromonadaceae</taxon>
        <taxon>Alteromonas/Salinimonas group</taxon>
        <taxon>Salinimonas</taxon>
    </lineage>
</organism>
<dbReference type="PROSITE" id="PS00909">
    <property type="entry name" value="MR_MLE_2"/>
    <property type="match status" value="1"/>
</dbReference>
<evidence type="ECO:0000256" key="7">
    <source>
        <dbReference type="RuleBase" id="RU366006"/>
    </source>
</evidence>
<keyword evidence="4 7" id="KW-0413">Isomerase</keyword>
<dbReference type="EMBL" id="CP039852">
    <property type="protein sequence ID" value="QCZ94566.1"/>
    <property type="molecule type" value="Genomic_DNA"/>
</dbReference>
<feature type="active site" description="Proton acceptor; specific for (R)-substrate epimerization" evidence="5">
    <location>
        <position position="150"/>
    </location>
</feature>
<evidence type="ECO:0000256" key="4">
    <source>
        <dbReference type="ARBA" id="ARBA00023235"/>
    </source>
</evidence>
<dbReference type="SUPFAM" id="SSF51604">
    <property type="entry name" value="Enolase C-terminal domain-like"/>
    <property type="match status" value="1"/>
</dbReference>
<dbReference type="Gene3D" id="3.30.390.10">
    <property type="entry name" value="Enolase-like, N-terminal domain"/>
    <property type="match status" value="1"/>
</dbReference>
<dbReference type="NCBIfam" id="NF042940">
    <property type="entry name" value="racemase_DgcA"/>
    <property type="match status" value="1"/>
</dbReference>
<dbReference type="SFLD" id="SFLDF00010">
    <property type="entry name" value="dipeptide_epimerase"/>
    <property type="match status" value="1"/>
</dbReference>
<protein>
    <recommendedName>
        <fullName evidence="7">Dipeptide epimerase</fullName>
        <ecNumber evidence="7">5.1.1.-</ecNumber>
    </recommendedName>
</protein>
<keyword evidence="2 6" id="KW-0479">Metal-binding</keyword>
<evidence type="ECO:0000256" key="6">
    <source>
        <dbReference type="PIRSR" id="PIRSR634603-3"/>
    </source>
</evidence>
<dbReference type="InterPro" id="IPR018110">
    <property type="entry name" value="Mandel_Rmase/mucon_lact_enz_CS"/>
</dbReference>
<dbReference type="KEGG" id="salk:FBQ74_14310"/>
<dbReference type="RefSeq" id="WP_139757303.1">
    <property type="nucleotide sequence ID" value="NZ_CP039852.1"/>
</dbReference>
<evidence type="ECO:0000256" key="5">
    <source>
        <dbReference type="PIRSR" id="PIRSR634603-1"/>
    </source>
</evidence>
<accession>A0A5B7YGS8</accession>
<gene>
    <name evidence="9" type="ORF">FBQ74_14310</name>
</gene>
<dbReference type="PANTHER" id="PTHR48080">
    <property type="entry name" value="D-GALACTONATE DEHYDRATASE-RELATED"/>
    <property type="match status" value="1"/>
</dbReference>
<dbReference type="Pfam" id="PF13378">
    <property type="entry name" value="MR_MLE_C"/>
    <property type="match status" value="1"/>
</dbReference>
<dbReference type="GO" id="GO:0009063">
    <property type="term" value="P:amino acid catabolic process"/>
    <property type="evidence" value="ECO:0007669"/>
    <property type="project" value="InterPro"/>
</dbReference>
<dbReference type="SMART" id="SM00922">
    <property type="entry name" value="MR_MLE"/>
    <property type="match status" value="1"/>
</dbReference>
<dbReference type="PANTHER" id="PTHR48080:SF3">
    <property type="entry name" value="ENOLASE SUPERFAMILY MEMBER DDB_G0284701"/>
    <property type="match status" value="1"/>
</dbReference>
<dbReference type="InterPro" id="IPR013342">
    <property type="entry name" value="Mandelate_racemase_C"/>
</dbReference>
<dbReference type="InterPro" id="IPR029017">
    <property type="entry name" value="Enolase-like_N"/>
</dbReference>
<sequence>MRLTIEAKHETLPLAQTFAISRGAKTQADVVVVTVTNGEFTGWGESVPYARYDQSIEDTLNKIKCTKPAIKHIDDHRRLNAILPACAARNALDCALWDLKSKIENKPVAQLIDLQEVKSCVTAQTVSVASTQEMQKNARALCNSELIKVKLDPDDVIEKVSAIHEVCPDSRFIIDANEGWNLSLLKEVAPQLARLNVALIEQPLPADDDEGLTDYQCPVPLCADESCHTTASLKQLVGKYQAINIKLDKTGGLTEARSLMKAARLYELDIMVGCMVASSLAMAPAYLLAGGADYVDLDGPVLVAEDRQNGFIIENGIMKRPDSLLWGSGR</sequence>
<evidence type="ECO:0000313" key="10">
    <source>
        <dbReference type="Proteomes" id="UP000304912"/>
    </source>
</evidence>
<dbReference type="InterPro" id="IPR013341">
    <property type="entry name" value="Mandelate_racemase_N_dom"/>
</dbReference>
<evidence type="ECO:0000259" key="8">
    <source>
        <dbReference type="SMART" id="SM00922"/>
    </source>
</evidence>
<dbReference type="InterPro" id="IPR034603">
    <property type="entry name" value="Dipeptide_epimerase"/>
</dbReference>
<evidence type="ECO:0000256" key="1">
    <source>
        <dbReference type="ARBA" id="ARBA00008031"/>
    </source>
</evidence>
<feature type="binding site" evidence="6">
    <location>
        <position position="201"/>
    </location>
    <ligand>
        <name>Mg(2+)</name>
        <dbReference type="ChEBI" id="CHEBI:18420"/>
    </ligand>
</feature>
<feature type="domain" description="Mandelate racemase/muconate lactonizing enzyme C-terminal" evidence="8">
    <location>
        <begin position="131"/>
        <end position="222"/>
    </location>
</feature>
<feature type="binding site" evidence="6">
    <location>
        <position position="224"/>
    </location>
    <ligand>
        <name>Mg(2+)</name>
        <dbReference type="ChEBI" id="CHEBI:18420"/>
    </ligand>
</feature>
<evidence type="ECO:0000256" key="2">
    <source>
        <dbReference type="ARBA" id="ARBA00022723"/>
    </source>
</evidence>
<dbReference type="AlphaFoldDB" id="A0A5B7YGS8"/>
<dbReference type="Proteomes" id="UP000304912">
    <property type="component" value="Chromosome"/>
</dbReference>
<comment type="similarity">
    <text evidence="1 7">Belongs to the mandelate racemase/muconate lactonizing enzyme family.</text>
</comment>
<dbReference type="GO" id="GO:0016855">
    <property type="term" value="F:racemase and epimerase activity, acting on amino acids and derivatives"/>
    <property type="evidence" value="ECO:0007669"/>
    <property type="project" value="UniProtKB-UniRule"/>
</dbReference>
<keyword evidence="3 6" id="KW-0460">Magnesium</keyword>
<feature type="binding site" evidence="6">
    <location>
        <position position="175"/>
    </location>
    <ligand>
        <name>Mg(2+)</name>
        <dbReference type="ChEBI" id="CHEBI:18420"/>
    </ligand>
</feature>
<dbReference type="SFLD" id="SFLDG00180">
    <property type="entry name" value="muconate_cycloisomerase"/>
    <property type="match status" value="1"/>
</dbReference>
<name>A0A5B7YGS8_9ALTE</name>
<dbReference type="SFLD" id="SFLDS00001">
    <property type="entry name" value="Enolase"/>
    <property type="match status" value="1"/>
</dbReference>
<dbReference type="Pfam" id="PF02746">
    <property type="entry name" value="MR_MLE_N"/>
    <property type="match status" value="1"/>
</dbReference>
<dbReference type="InterPro" id="IPR036849">
    <property type="entry name" value="Enolase-like_C_sf"/>
</dbReference>
<evidence type="ECO:0000256" key="3">
    <source>
        <dbReference type="ARBA" id="ARBA00022842"/>
    </source>
</evidence>
<dbReference type="InterPro" id="IPR034593">
    <property type="entry name" value="DgoD-like"/>
</dbReference>
<comment type="cofactor">
    <cofactor evidence="6 7">
        <name>Mg(2+)</name>
        <dbReference type="ChEBI" id="CHEBI:18420"/>
    </cofactor>
    <text evidence="6 7">Binds 1 Mg(2+) ion per subunit.</text>
</comment>
<dbReference type="Gene3D" id="3.20.20.120">
    <property type="entry name" value="Enolase-like C-terminal domain"/>
    <property type="match status" value="1"/>
</dbReference>
<proteinExistence type="inferred from homology"/>
<evidence type="ECO:0000313" key="9">
    <source>
        <dbReference type="EMBL" id="QCZ94566.1"/>
    </source>
</evidence>
<feature type="active site" description="Proton acceptor; specific for (S)-substrate epimerization" evidence="5">
    <location>
        <position position="246"/>
    </location>
</feature>
<dbReference type="InterPro" id="IPR029065">
    <property type="entry name" value="Enolase_C-like"/>
</dbReference>
<keyword evidence="10" id="KW-1185">Reference proteome</keyword>
<dbReference type="SUPFAM" id="SSF54826">
    <property type="entry name" value="Enolase N-terminal domain-like"/>
    <property type="match status" value="1"/>
</dbReference>
<dbReference type="GO" id="GO:0046872">
    <property type="term" value="F:metal ion binding"/>
    <property type="evidence" value="ECO:0007669"/>
    <property type="project" value="UniProtKB-KW"/>
</dbReference>